<dbReference type="EMBL" id="JAAGMN010001165">
    <property type="protein sequence ID" value="NEE07063.1"/>
    <property type="molecule type" value="Genomic_DNA"/>
</dbReference>
<comment type="caution">
    <text evidence="1">The sequence shown here is derived from an EMBL/GenBank/DDBJ whole genome shotgun (WGS) entry which is preliminary data.</text>
</comment>
<proteinExistence type="predicted"/>
<sequence length="94" mass="10297">MALHTQPRALASALNWYRAGGLLDGPTVPSVSVPTTYVWSDGDDAVSRYGAERTVDHVTGSYRFVTLKGVSHWQPEQAPEEISDAILNQVSQNR</sequence>
<organism evidence="1">
    <name type="scientific">Streptomyces sp. SID7499</name>
    <dbReference type="NCBI Taxonomy" id="2706086"/>
    <lineage>
        <taxon>Bacteria</taxon>
        <taxon>Bacillati</taxon>
        <taxon>Actinomycetota</taxon>
        <taxon>Actinomycetes</taxon>
        <taxon>Kitasatosporales</taxon>
        <taxon>Streptomycetaceae</taxon>
        <taxon>Streptomyces</taxon>
    </lineage>
</organism>
<reference evidence="1" key="1">
    <citation type="submission" date="2020-01" db="EMBL/GenBank/DDBJ databases">
        <title>Insect and environment-associated Actinomycetes.</title>
        <authorList>
            <person name="Currrie C."/>
            <person name="Chevrette M."/>
            <person name="Carlson C."/>
            <person name="Stubbendieck R."/>
            <person name="Wendt-Pienkowski E."/>
        </authorList>
    </citation>
    <scope>NUCLEOTIDE SEQUENCE</scope>
    <source>
        <strain evidence="1">SID7499</strain>
    </source>
</reference>
<name>A0A6G3WNQ6_9ACTN</name>
<dbReference type="Gene3D" id="3.40.50.1820">
    <property type="entry name" value="alpha/beta hydrolase"/>
    <property type="match status" value="1"/>
</dbReference>
<gene>
    <name evidence="1" type="ORF">G3M58_11480</name>
</gene>
<evidence type="ECO:0000313" key="1">
    <source>
        <dbReference type="EMBL" id="NEE07063.1"/>
    </source>
</evidence>
<dbReference type="InterPro" id="IPR029058">
    <property type="entry name" value="AB_hydrolase_fold"/>
</dbReference>
<dbReference type="AlphaFoldDB" id="A0A6G3WNQ6"/>
<accession>A0A6G3WNQ6</accession>
<dbReference type="SUPFAM" id="SSF53474">
    <property type="entry name" value="alpha/beta-Hydrolases"/>
    <property type="match status" value="1"/>
</dbReference>
<keyword evidence="1" id="KW-0378">Hydrolase</keyword>
<protein>
    <submittedName>
        <fullName evidence="1">Alpha/beta hydrolase</fullName>
    </submittedName>
</protein>
<dbReference type="GO" id="GO:0016787">
    <property type="term" value="F:hydrolase activity"/>
    <property type="evidence" value="ECO:0007669"/>
    <property type="project" value="UniProtKB-KW"/>
</dbReference>